<dbReference type="SUPFAM" id="SSF49482">
    <property type="entry name" value="Aromatic compound dioxygenase"/>
    <property type="match status" value="1"/>
</dbReference>
<dbReference type="EMBL" id="JAENHO010000001">
    <property type="protein sequence ID" value="MBL7253536.1"/>
    <property type="molecule type" value="Genomic_DNA"/>
</dbReference>
<evidence type="ECO:0000256" key="1">
    <source>
        <dbReference type="SAM" id="MobiDB-lite"/>
    </source>
</evidence>
<comment type="caution">
    <text evidence="2">The sequence shown here is derived from an EMBL/GenBank/DDBJ whole genome shotgun (WGS) entry which is preliminary data.</text>
</comment>
<evidence type="ECO:0000313" key="2">
    <source>
        <dbReference type="EMBL" id="MBL7253536.1"/>
    </source>
</evidence>
<feature type="region of interest" description="Disordered" evidence="1">
    <location>
        <begin position="34"/>
        <end position="72"/>
    </location>
</feature>
<reference evidence="2 3" key="1">
    <citation type="submission" date="2021-01" db="EMBL/GenBank/DDBJ databases">
        <title>Actinoplanes sp. nov. LDG1-01 isolated from lichen.</title>
        <authorList>
            <person name="Saeng-In P."/>
            <person name="Phongsopitanun W."/>
            <person name="Kanchanasin P."/>
            <person name="Yuki M."/>
            <person name="Kudo T."/>
            <person name="Ohkuma M."/>
            <person name="Tanasupawat S."/>
        </authorList>
    </citation>
    <scope>NUCLEOTIDE SEQUENCE [LARGE SCALE GENOMIC DNA]</scope>
    <source>
        <strain evidence="2 3">LDG1-01</strain>
    </source>
</reference>
<dbReference type="Proteomes" id="UP000598996">
    <property type="component" value="Unassembled WGS sequence"/>
</dbReference>
<dbReference type="RefSeq" id="WP_202989881.1">
    <property type="nucleotide sequence ID" value="NZ_JAENHO010000001.1"/>
</dbReference>
<keyword evidence="3" id="KW-1185">Reference proteome</keyword>
<dbReference type="InterPro" id="IPR015889">
    <property type="entry name" value="Intradiol_dOase_core"/>
</dbReference>
<gene>
    <name evidence="2" type="ORF">JKJ07_04355</name>
</gene>
<organism evidence="2 3">
    <name type="scientific">Paractinoplanes lichenicola</name>
    <dbReference type="NCBI Taxonomy" id="2802976"/>
    <lineage>
        <taxon>Bacteria</taxon>
        <taxon>Bacillati</taxon>
        <taxon>Actinomycetota</taxon>
        <taxon>Actinomycetes</taxon>
        <taxon>Micromonosporales</taxon>
        <taxon>Micromonosporaceae</taxon>
        <taxon>Paractinoplanes</taxon>
    </lineage>
</organism>
<name>A0ABS1VGD7_9ACTN</name>
<sequence>MNRTRMIVLVGFMVLVVAGVGVALFASDLSGTGAQNVGSRPGNATAAPAEGCPATRSNPGGDNNYIPDAPPGEDLGDGFVIQGVVRQAGDCRPLPDVRIQVWLATRTGGESDNRTSVRTDAQGRYRVETAPTVAQFGEPNIHVGYDDDAYEAVFIRNVVDLDDTAATIDLNLRPR</sequence>
<protein>
    <recommendedName>
        <fullName evidence="4">Carboxypeptidase regulatory-like domain-containing protein</fullName>
    </recommendedName>
</protein>
<accession>A0ABS1VGD7</accession>
<proteinExistence type="predicted"/>
<dbReference type="Gene3D" id="2.60.130.10">
    <property type="entry name" value="Aromatic compound dioxygenase"/>
    <property type="match status" value="1"/>
</dbReference>
<evidence type="ECO:0008006" key="4">
    <source>
        <dbReference type="Google" id="ProtNLM"/>
    </source>
</evidence>
<evidence type="ECO:0000313" key="3">
    <source>
        <dbReference type="Proteomes" id="UP000598996"/>
    </source>
</evidence>